<gene>
    <name evidence="1" type="ORF">N7450_005489</name>
</gene>
<dbReference type="Pfam" id="PF06100">
    <property type="entry name" value="MCRA"/>
    <property type="match status" value="1"/>
</dbReference>
<evidence type="ECO:0000313" key="2">
    <source>
        <dbReference type="Proteomes" id="UP001216150"/>
    </source>
</evidence>
<dbReference type="GO" id="GO:0050151">
    <property type="term" value="F:oleate hydratase activity"/>
    <property type="evidence" value="ECO:0007669"/>
    <property type="project" value="InterPro"/>
</dbReference>
<protein>
    <recommendedName>
        <fullName evidence="3">67 kDa myosin-cross-reactive antigen family protein</fullName>
    </recommendedName>
</protein>
<dbReference type="AlphaFoldDB" id="A0AAD6DIK8"/>
<dbReference type="InterPro" id="IPR010354">
    <property type="entry name" value="Oleate_hydratase"/>
</dbReference>
<name>A0AAD6DIK8_9EURO</name>
<sequence length="525" mass="58927">MVHETRQIRRAWLLGGGVESLSAALSLINDAEIPGEKIYILNLQPQPENALENSMDASIERSVTARMIESSHFNRIWRLIRKHYKSYDDDMCPEFKEQNKCLSKSTRTAVEAFMAKPANFMGSFDRRLLWQKNRKLTIDVLVNDEKIFEQKRIDEVFDSSFWGSGLWEQASSFGFRPAHSAVEFHRYLCQYLDDMKNDRAQAHSLLEYTLHKPFLEPLRSYLKEEGVHFQSNLTVSDFDFLPGEEPCTICRMQAADAGRQVTIPVETEDIVIVTIGSAASGSSTGTTATPPSMVPAQADILLDNDWSLWYRLARKSSKFGNPSTFCTHMLDSRLVVFAVGLPTAEFNRIYTCAEAVYSEHRNVVSVAKSNWSLKLVFMQQHVPNNKTKNTRVILGYGLTPSTPGSFVQKPLNDCCGDEIMAELLGCLGLPVDQFLPTAITIPRMIPLGLSPLLKRAHDDRPDVIPPNTTNIALVGQYVNVADETALTLQYSVRCAQVAVCRMMGLKNTIPKVEKSFIAARYGNAV</sequence>
<dbReference type="Proteomes" id="UP001216150">
    <property type="component" value="Unassembled WGS sequence"/>
</dbReference>
<dbReference type="Gene3D" id="3.50.50.60">
    <property type="entry name" value="FAD/NAD(P)-binding domain"/>
    <property type="match status" value="3"/>
</dbReference>
<evidence type="ECO:0008006" key="3">
    <source>
        <dbReference type="Google" id="ProtNLM"/>
    </source>
</evidence>
<reference evidence="1 2" key="1">
    <citation type="journal article" date="2023" name="IMA Fungus">
        <title>Comparative genomic study of the Penicillium genus elucidates a diverse pangenome and 15 lateral gene transfer events.</title>
        <authorList>
            <person name="Petersen C."/>
            <person name="Sorensen T."/>
            <person name="Nielsen M.R."/>
            <person name="Sondergaard T.E."/>
            <person name="Sorensen J.L."/>
            <person name="Fitzpatrick D.A."/>
            <person name="Frisvad J.C."/>
            <person name="Nielsen K.L."/>
        </authorList>
    </citation>
    <scope>NUCLEOTIDE SEQUENCE [LARGE SCALE GENOMIC DNA]</scope>
    <source>
        <strain evidence="1 2">IBT 29057</strain>
    </source>
</reference>
<dbReference type="EMBL" id="JAQJAC010000004">
    <property type="protein sequence ID" value="KAJ5585702.1"/>
    <property type="molecule type" value="Genomic_DNA"/>
</dbReference>
<organism evidence="1 2">
    <name type="scientific">Penicillium hetheringtonii</name>
    <dbReference type="NCBI Taxonomy" id="911720"/>
    <lineage>
        <taxon>Eukaryota</taxon>
        <taxon>Fungi</taxon>
        <taxon>Dikarya</taxon>
        <taxon>Ascomycota</taxon>
        <taxon>Pezizomycotina</taxon>
        <taxon>Eurotiomycetes</taxon>
        <taxon>Eurotiomycetidae</taxon>
        <taxon>Eurotiales</taxon>
        <taxon>Aspergillaceae</taxon>
        <taxon>Penicillium</taxon>
    </lineage>
</organism>
<proteinExistence type="predicted"/>
<dbReference type="PANTHER" id="PTHR37417">
    <property type="entry name" value="67 KDA MYOSIN-CROSS-REACTIVE ANTIGEN FAMILY PROTEIN (AFU_ORTHOLOGUE AFUA_5G09970)"/>
    <property type="match status" value="1"/>
</dbReference>
<comment type="caution">
    <text evidence="1">The sequence shown here is derived from an EMBL/GenBank/DDBJ whole genome shotgun (WGS) entry which is preliminary data.</text>
</comment>
<dbReference type="InterPro" id="IPR036188">
    <property type="entry name" value="FAD/NAD-bd_sf"/>
</dbReference>
<dbReference type="GO" id="GO:0006631">
    <property type="term" value="P:fatty acid metabolic process"/>
    <property type="evidence" value="ECO:0007669"/>
    <property type="project" value="InterPro"/>
</dbReference>
<dbReference type="PANTHER" id="PTHR37417:SF2">
    <property type="entry name" value="67 KDA MYOSIN-CROSS-REACTIVE ANTIGEN FAMILY PROTEIN (AFU_ORTHOLOGUE AFUA_5G09970)"/>
    <property type="match status" value="1"/>
</dbReference>
<accession>A0AAD6DIK8</accession>
<dbReference type="GO" id="GO:0071949">
    <property type="term" value="F:FAD binding"/>
    <property type="evidence" value="ECO:0007669"/>
    <property type="project" value="InterPro"/>
</dbReference>
<evidence type="ECO:0000313" key="1">
    <source>
        <dbReference type="EMBL" id="KAJ5585702.1"/>
    </source>
</evidence>
<keyword evidence="2" id="KW-1185">Reference proteome</keyword>